<gene>
    <name evidence="2" type="ORF">B0H65DRAFT_71163</name>
</gene>
<name>A0AAE0MXR4_9PEZI</name>
<accession>A0AAE0MXR4</accession>
<proteinExistence type="predicted"/>
<dbReference type="AlphaFoldDB" id="A0AAE0MXR4"/>
<dbReference type="RefSeq" id="XP_062687590.1">
    <property type="nucleotide sequence ID" value="XM_062831312.1"/>
</dbReference>
<evidence type="ECO:0000313" key="3">
    <source>
        <dbReference type="Proteomes" id="UP001278500"/>
    </source>
</evidence>
<keyword evidence="1" id="KW-0175">Coiled coil</keyword>
<comment type="caution">
    <text evidence="2">The sequence shown here is derived from an EMBL/GenBank/DDBJ whole genome shotgun (WGS) entry which is preliminary data.</text>
</comment>
<dbReference type="GeneID" id="87868466"/>
<keyword evidence="3" id="KW-1185">Reference proteome</keyword>
<evidence type="ECO:0000256" key="1">
    <source>
        <dbReference type="SAM" id="Coils"/>
    </source>
</evidence>
<dbReference type="Proteomes" id="UP001278500">
    <property type="component" value="Unassembled WGS sequence"/>
</dbReference>
<sequence>MNNDADAVLALLWQRYRGTALATGNDSTQTIQVLSTIAKHLTQTKHLSCAVRVMDVAYIRCVERYGATSVETFERLNELMAAYNAVKDPMGHQAAEAIFNLQIDNLGPDHPHTKALAEACEGLKEEYQFNEDLKLNLQKEINQYQEWKAGRTEEEMRAEVGDETYEEKSERYDEALMRSEMADDGDVCQQPGKCKDRAFGDVFGAVLIMTKHFIPEDRWSYRYDIAPFMTDKMRSWVK</sequence>
<organism evidence="2 3">
    <name type="scientific">Neurospora tetraspora</name>
    <dbReference type="NCBI Taxonomy" id="94610"/>
    <lineage>
        <taxon>Eukaryota</taxon>
        <taxon>Fungi</taxon>
        <taxon>Dikarya</taxon>
        <taxon>Ascomycota</taxon>
        <taxon>Pezizomycotina</taxon>
        <taxon>Sordariomycetes</taxon>
        <taxon>Sordariomycetidae</taxon>
        <taxon>Sordariales</taxon>
        <taxon>Sordariaceae</taxon>
        <taxon>Neurospora</taxon>
    </lineage>
</organism>
<dbReference type="EMBL" id="JAUEPP010000001">
    <property type="protein sequence ID" value="KAK3356213.1"/>
    <property type="molecule type" value="Genomic_DNA"/>
</dbReference>
<evidence type="ECO:0000313" key="2">
    <source>
        <dbReference type="EMBL" id="KAK3356213.1"/>
    </source>
</evidence>
<protein>
    <submittedName>
        <fullName evidence="2">Uncharacterized protein</fullName>
    </submittedName>
</protein>
<feature type="coiled-coil region" evidence="1">
    <location>
        <begin position="120"/>
        <end position="150"/>
    </location>
</feature>
<reference evidence="2" key="2">
    <citation type="submission" date="2023-06" db="EMBL/GenBank/DDBJ databases">
        <authorList>
            <consortium name="Lawrence Berkeley National Laboratory"/>
            <person name="Haridas S."/>
            <person name="Hensen N."/>
            <person name="Bonometti L."/>
            <person name="Westerberg I."/>
            <person name="Brannstrom I.O."/>
            <person name="Guillou S."/>
            <person name="Cros-Aarteil S."/>
            <person name="Calhoun S."/>
            <person name="Kuo A."/>
            <person name="Mondo S."/>
            <person name="Pangilinan J."/>
            <person name="Riley R."/>
            <person name="Labutti K."/>
            <person name="Andreopoulos B."/>
            <person name="Lipzen A."/>
            <person name="Chen C."/>
            <person name="Yanf M."/>
            <person name="Daum C."/>
            <person name="Ng V."/>
            <person name="Clum A."/>
            <person name="Steindorff A."/>
            <person name="Ohm R."/>
            <person name="Martin F."/>
            <person name="Silar P."/>
            <person name="Natvig D."/>
            <person name="Lalanne C."/>
            <person name="Gautier V."/>
            <person name="Ament-Velasquez S.L."/>
            <person name="Kruys A."/>
            <person name="Hutchinson M.I."/>
            <person name="Powell A.J."/>
            <person name="Barry K."/>
            <person name="Miller A.N."/>
            <person name="Grigoriev I.V."/>
            <person name="Debuchy R."/>
            <person name="Gladieux P."/>
            <person name="Thoren M.H."/>
            <person name="Johannesson H."/>
        </authorList>
    </citation>
    <scope>NUCLEOTIDE SEQUENCE</scope>
    <source>
        <strain evidence="2">CBS 560.94</strain>
    </source>
</reference>
<reference evidence="2" key="1">
    <citation type="journal article" date="2023" name="Mol. Phylogenet. Evol.">
        <title>Genome-scale phylogeny and comparative genomics of the fungal order Sordariales.</title>
        <authorList>
            <person name="Hensen N."/>
            <person name="Bonometti L."/>
            <person name="Westerberg I."/>
            <person name="Brannstrom I.O."/>
            <person name="Guillou S."/>
            <person name="Cros-Aarteil S."/>
            <person name="Calhoun S."/>
            <person name="Haridas S."/>
            <person name="Kuo A."/>
            <person name="Mondo S."/>
            <person name="Pangilinan J."/>
            <person name="Riley R."/>
            <person name="LaButti K."/>
            <person name="Andreopoulos B."/>
            <person name="Lipzen A."/>
            <person name="Chen C."/>
            <person name="Yan M."/>
            <person name="Daum C."/>
            <person name="Ng V."/>
            <person name="Clum A."/>
            <person name="Steindorff A."/>
            <person name="Ohm R.A."/>
            <person name="Martin F."/>
            <person name="Silar P."/>
            <person name="Natvig D.O."/>
            <person name="Lalanne C."/>
            <person name="Gautier V."/>
            <person name="Ament-Velasquez S.L."/>
            <person name="Kruys A."/>
            <person name="Hutchinson M.I."/>
            <person name="Powell A.J."/>
            <person name="Barry K."/>
            <person name="Miller A.N."/>
            <person name="Grigoriev I.V."/>
            <person name="Debuchy R."/>
            <person name="Gladieux P."/>
            <person name="Hiltunen Thoren M."/>
            <person name="Johannesson H."/>
        </authorList>
    </citation>
    <scope>NUCLEOTIDE SEQUENCE</scope>
    <source>
        <strain evidence="2">CBS 560.94</strain>
    </source>
</reference>